<dbReference type="Proteomes" id="UP001207654">
    <property type="component" value="Unassembled WGS sequence"/>
</dbReference>
<keyword evidence="5" id="KW-0411">Iron-sulfur</keyword>
<keyword evidence="2" id="KW-0479">Metal-binding</keyword>
<keyword evidence="4" id="KW-0408">Iron</keyword>
<protein>
    <submittedName>
        <fullName evidence="7">Aromatic ring-hydroxylating dioxygenase subunit alpha</fullName>
    </submittedName>
</protein>
<dbReference type="InterPro" id="IPR036922">
    <property type="entry name" value="Rieske_2Fe-2S_sf"/>
</dbReference>
<comment type="caution">
    <text evidence="7">The sequence shown here is derived from an EMBL/GenBank/DDBJ whole genome shotgun (WGS) entry which is preliminary data.</text>
</comment>
<evidence type="ECO:0000256" key="4">
    <source>
        <dbReference type="ARBA" id="ARBA00023004"/>
    </source>
</evidence>
<dbReference type="GO" id="GO:0051213">
    <property type="term" value="F:dioxygenase activity"/>
    <property type="evidence" value="ECO:0007669"/>
    <property type="project" value="UniProtKB-KW"/>
</dbReference>
<evidence type="ECO:0000256" key="2">
    <source>
        <dbReference type="ARBA" id="ARBA00022723"/>
    </source>
</evidence>
<dbReference type="PANTHER" id="PTHR21266">
    <property type="entry name" value="IRON-SULFUR DOMAIN CONTAINING PROTEIN"/>
    <property type="match status" value="1"/>
</dbReference>
<dbReference type="InterPro" id="IPR017941">
    <property type="entry name" value="Rieske_2Fe-2S"/>
</dbReference>
<name>A0ABT4AMW1_9BACT</name>
<evidence type="ECO:0000256" key="1">
    <source>
        <dbReference type="ARBA" id="ARBA00022714"/>
    </source>
</evidence>
<evidence type="ECO:0000313" key="8">
    <source>
        <dbReference type="Proteomes" id="UP001207654"/>
    </source>
</evidence>
<keyword evidence="8" id="KW-1185">Reference proteome</keyword>
<evidence type="ECO:0000259" key="6">
    <source>
        <dbReference type="PROSITE" id="PS51296"/>
    </source>
</evidence>
<dbReference type="SUPFAM" id="SSF50022">
    <property type="entry name" value="ISP domain"/>
    <property type="match status" value="1"/>
</dbReference>
<dbReference type="CDD" id="cd03469">
    <property type="entry name" value="Rieske_RO_Alpha_N"/>
    <property type="match status" value="1"/>
</dbReference>
<sequence length="345" mass="39043">MGTDENRQTQRLGAPEDFVRDTWYPVLESKRLGRRPVGVTRLGRQLVLWRDAQGRPVAQDAACPHRGADLSKGRVVSGCLECPYHGLRFAADGACVRVPCEGSTRPIRADLRVKGYVVREGLGLVWLWWGEEREELPPLPWTHELPDAGAGSCTATLTWNVPFARVMEGNLDLHHFPFAHRRWAPGMGTLLDPYTARLEGDTIHTHGVLRRDDGKPWDGRSGFEAEIRVLFPHLVLLRFGSFTQAMAAVTPIDAESTWVVFRYRSSLPLLGGLVAWLLVQSEVRLIQPEDYALLRDSEPRHPAREDFHLVRADAGIALWYRLYERRLEAQRRALPSGEVVQRAVR</sequence>
<dbReference type="Pfam" id="PF00355">
    <property type="entry name" value="Rieske"/>
    <property type="match status" value="1"/>
</dbReference>
<dbReference type="PROSITE" id="PS51296">
    <property type="entry name" value="RIESKE"/>
    <property type="match status" value="1"/>
</dbReference>
<dbReference type="RefSeq" id="WP_267541084.1">
    <property type="nucleotide sequence ID" value="NZ_JAPNKA010000001.1"/>
</dbReference>
<organism evidence="7 8">
    <name type="scientific">Archangium lansingense</name>
    <dbReference type="NCBI Taxonomy" id="2995310"/>
    <lineage>
        <taxon>Bacteria</taxon>
        <taxon>Pseudomonadati</taxon>
        <taxon>Myxococcota</taxon>
        <taxon>Myxococcia</taxon>
        <taxon>Myxococcales</taxon>
        <taxon>Cystobacterineae</taxon>
        <taxon>Archangiaceae</taxon>
        <taxon>Archangium</taxon>
    </lineage>
</organism>
<accession>A0ABT4AMW1</accession>
<dbReference type="SUPFAM" id="SSF55961">
    <property type="entry name" value="Bet v1-like"/>
    <property type="match status" value="1"/>
</dbReference>
<dbReference type="Gene3D" id="2.102.10.10">
    <property type="entry name" value="Rieske [2Fe-2S] iron-sulphur domain"/>
    <property type="match status" value="1"/>
</dbReference>
<reference evidence="7 8" key="1">
    <citation type="submission" date="2022-11" db="EMBL/GenBank/DDBJ databases">
        <title>Minimal conservation of predation-associated metabolite biosynthetic gene clusters underscores biosynthetic potential of Myxococcota including descriptions for ten novel species: Archangium lansinium sp. nov., Myxococcus landrumus sp. nov., Nannocystis bai.</title>
        <authorList>
            <person name="Ahearne A."/>
            <person name="Stevens C."/>
            <person name="Phillips K."/>
        </authorList>
    </citation>
    <scope>NUCLEOTIDE SEQUENCE [LARGE SCALE GENOMIC DNA]</scope>
    <source>
        <strain evidence="7 8">MIWBW</strain>
    </source>
</reference>
<keyword evidence="1" id="KW-0001">2Fe-2S</keyword>
<evidence type="ECO:0000313" key="7">
    <source>
        <dbReference type="EMBL" id="MCY1082519.1"/>
    </source>
</evidence>
<dbReference type="PANTHER" id="PTHR21266:SF59">
    <property type="entry name" value="BLR4922 PROTEIN"/>
    <property type="match status" value="1"/>
</dbReference>
<proteinExistence type="predicted"/>
<gene>
    <name evidence="7" type="ORF">OV287_49540</name>
</gene>
<evidence type="ECO:0000256" key="5">
    <source>
        <dbReference type="ARBA" id="ARBA00023014"/>
    </source>
</evidence>
<dbReference type="Gene3D" id="3.90.380.10">
    <property type="entry name" value="Naphthalene 1,2-dioxygenase Alpha Subunit, Chain A, domain 1"/>
    <property type="match status" value="1"/>
</dbReference>
<feature type="domain" description="Rieske" evidence="6">
    <location>
        <begin position="23"/>
        <end position="127"/>
    </location>
</feature>
<dbReference type="EMBL" id="JAPNKA010000001">
    <property type="protein sequence ID" value="MCY1082519.1"/>
    <property type="molecule type" value="Genomic_DNA"/>
</dbReference>
<evidence type="ECO:0000256" key="3">
    <source>
        <dbReference type="ARBA" id="ARBA00023002"/>
    </source>
</evidence>
<dbReference type="InterPro" id="IPR050584">
    <property type="entry name" value="Cholesterol_7-desaturase"/>
</dbReference>
<keyword evidence="7" id="KW-0223">Dioxygenase</keyword>
<keyword evidence="3" id="KW-0560">Oxidoreductase</keyword>